<accession>D9W783</accession>
<reference evidence="4 5" key="1">
    <citation type="submission" date="2009-02" db="EMBL/GenBank/DDBJ databases">
        <title>Annotation of Streptomyces hygroscopicus strain ATCC 53653.</title>
        <authorList>
            <consortium name="The Broad Institute Genome Sequencing Platform"/>
            <consortium name="Broad Institute Microbial Sequencing Center"/>
            <person name="Fischbach M."/>
            <person name="Godfrey P."/>
            <person name="Ward D."/>
            <person name="Young S."/>
            <person name="Zeng Q."/>
            <person name="Koehrsen M."/>
            <person name="Alvarado L."/>
            <person name="Berlin A.M."/>
            <person name="Bochicchio J."/>
            <person name="Borenstein D."/>
            <person name="Chapman S.B."/>
            <person name="Chen Z."/>
            <person name="Engels R."/>
            <person name="Freedman E."/>
            <person name="Gellesch M."/>
            <person name="Goldberg J."/>
            <person name="Griggs A."/>
            <person name="Gujja S."/>
            <person name="Heilman E.R."/>
            <person name="Heiman D.I."/>
            <person name="Hepburn T.A."/>
            <person name="Howarth C."/>
            <person name="Jen D."/>
            <person name="Larson L."/>
            <person name="Lewis B."/>
            <person name="Mehta T."/>
            <person name="Park D."/>
            <person name="Pearson M."/>
            <person name="Richards J."/>
            <person name="Roberts A."/>
            <person name="Saif S."/>
            <person name="Shea T.D."/>
            <person name="Shenoy N."/>
            <person name="Sisk P."/>
            <person name="Stolte C."/>
            <person name="Sykes S.N."/>
            <person name="Thomson T."/>
            <person name="Walk T."/>
            <person name="White J."/>
            <person name="Yandava C."/>
            <person name="Straight P."/>
            <person name="Clardy J."/>
            <person name="Hung D."/>
            <person name="Kolter R."/>
            <person name="Mekalanos J."/>
            <person name="Walker S."/>
            <person name="Walsh C.T."/>
            <person name="Wieland-Brown L.C."/>
            <person name="Haas B."/>
            <person name="Nusbaum C."/>
            <person name="Birren B."/>
        </authorList>
    </citation>
    <scope>NUCLEOTIDE SEQUENCE [LARGE SCALE GENOMIC DNA]</scope>
    <source>
        <strain evidence="4 5">ATCC 53653</strain>
    </source>
</reference>
<dbReference type="Proteomes" id="UP000003963">
    <property type="component" value="Unassembled WGS sequence"/>
</dbReference>
<dbReference type="AlphaFoldDB" id="D9W783"/>
<evidence type="ECO:0000313" key="4">
    <source>
        <dbReference type="EMBL" id="EFL26694.1"/>
    </source>
</evidence>
<organism evidence="4 5">
    <name type="scientific">Streptomyces himastatinicus ATCC 53653</name>
    <dbReference type="NCBI Taxonomy" id="457427"/>
    <lineage>
        <taxon>Bacteria</taxon>
        <taxon>Bacillati</taxon>
        <taxon>Actinomycetota</taxon>
        <taxon>Actinomycetes</taxon>
        <taxon>Kitasatosporales</taxon>
        <taxon>Streptomycetaceae</taxon>
        <taxon>Streptomyces</taxon>
        <taxon>Streptomyces violaceusniger group</taxon>
    </lineage>
</organism>
<sequence>MAHTYRTPRTGPKACGSPGEHTADPPCRERVHPRVAVPEWLLSGGNAVVVGRPRAPSDGPECLQNRPRRPGRTVRVSACRTAHAEPTSRERPVRSRGRIGTVREALDARRQHVMRGLGDHLSIGERIAFYRNRRGYTQEVLAGLVGHSTDWLAKVERGRRKPPRIDKLGELARVLRVPLGDLIGQPALLEDEKQQDDVPAVRDALMSPRRLSRLLFGPEADAQLPVPGPVVPVVEQRWNDYQTGHLGKVVAALPGLLQTAQELEDRGTRSQEERRDCWAVSARAHHLAATTLAKIGESDISWLAAERAMRAADESGDPLVLASAARSGTHALLANGRYDDAMELGETTAAWLASRIEEDDPAALSLLGMIHLRAAIAAARHQDRATATNLLGRAETLANRLGSDENYWQTSFGPTNVLLHKLSAELDLENVSYVVEHGDIDVDHMPPERGVSHRIDFARALTLAGKGDDAFNELRTAEGTSPQLVRNNPRVRETLRDLIKQAPVTGGARSSELFAMAQRCKAVQ</sequence>
<dbReference type="Pfam" id="PF13560">
    <property type="entry name" value="HTH_31"/>
    <property type="match status" value="1"/>
</dbReference>
<dbReference type="HOGENOM" id="CLU_033540_1_0_11"/>
<dbReference type="GO" id="GO:0003677">
    <property type="term" value="F:DNA binding"/>
    <property type="evidence" value="ECO:0007669"/>
    <property type="project" value="UniProtKB-KW"/>
</dbReference>
<dbReference type="GO" id="GO:0003700">
    <property type="term" value="F:DNA-binding transcription factor activity"/>
    <property type="evidence" value="ECO:0007669"/>
    <property type="project" value="TreeGrafter"/>
</dbReference>
<gene>
    <name evidence="4" type="ORF">SSOG_06408</name>
</gene>
<keyword evidence="1" id="KW-0238">DNA-binding</keyword>
<keyword evidence="5" id="KW-1185">Reference proteome</keyword>
<dbReference type="PANTHER" id="PTHR46797">
    <property type="entry name" value="HTH-TYPE TRANSCRIPTIONAL REGULATOR"/>
    <property type="match status" value="1"/>
</dbReference>
<dbReference type="SMART" id="SM00530">
    <property type="entry name" value="HTH_XRE"/>
    <property type="match status" value="1"/>
</dbReference>
<dbReference type="SUPFAM" id="SSF47413">
    <property type="entry name" value="lambda repressor-like DNA-binding domains"/>
    <property type="match status" value="1"/>
</dbReference>
<evidence type="ECO:0000256" key="1">
    <source>
        <dbReference type="ARBA" id="ARBA00023125"/>
    </source>
</evidence>
<dbReference type="InterPro" id="IPR010982">
    <property type="entry name" value="Lambda_DNA-bd_dom_sf"/>
</dbReference>
<proteinExistence type="predicted"/>
<dbReference type="Gene3D" id="1.10.260.40">
    <property type="entry name" value="lambda repressor-like DNA-binding domains"/>
    <property type="match status" value="1"/>
</dbReference>
<name>D9W783_9ACTN</name>
<feature type="region of interest" description="Disordered" evidence="2">
    <location>
        <begin position="51"/>
        <end position="75"/>
    </location>
</feature>
<dbReference type="EMBL" id="GG657754">
    <property type="protein sequence ID" value="EFL26694.1"/>
    <property type="molecule type" value="Genomic_DNA"/>
</dbReference>
<evidence type="ECO:0000313" key="5">
    <source>
        <dbReference type="Proteomes" id="UP000003963"/>
    </source>
</evidence>
<dbReference type="PROSITE" id="PS50943">
    <property type="entry name" value="HTH_CROC1"/>
    <property type="match status" value="1"/>
</dbReference>
<dbReference type="InterPro" id="IPR050807">
    <property type="entry name" value="TransReg_Diox_bact_type"/>
</dbReference>
<dbReference type="CDD" id="cd00093">
    <property type="entry name" value="HTH_XRE"/>
    <property type="match status" value="1"/>
</dbReference>
<feature type="domain" description="HTH cro/C1-type" evidence="3">
    <location>
        <begin position="127"/>
        <end position="182"/>
    </location>
</feature>
<evidence type="ECO:0000256" key="2">
    <source>
        <dbReference type="SAM" id="MobiDB-lite"/>
    </source>
</evidence>
<dbReference type="PANTHER" id="PTHR46797:SF1">
    <property type="entry name" value="METHYLPHOSPHONATE SYNTHASE"/>
    <property type="match status" value="1"/>
</dbReference>
<dbReference type="STRING" id="457427.SSOG_06408"/>
<evidence type="ECO:0000259" key="3">
    <source>
        <dbReference type="PROSITE" id="PS50943"/>
    </source>
</evidence>
<protein>
    <submittedName>
        <fullName evidence="4">XRE family transcriptional regulator</fullName>
    </submittedName>
</protein>
<feature type="region of interest" description="Disordered" evidence="2">
    <location>
        <begin position="1"/>
        <end position="28"/>
    </location>
</feature>
<dbReference type="InterPro" id="IPR001387">
    <property type="entry name" value="Cro/C1-type_HTH"/>
</dbReference>
<dbReference type="GO" id="GO:0005829">
    <property type="term" value="C:cytosol"/>
    <property type="evidence" value="ECO:0007669"/>
    <property type="project" value="TreeGrafter"/>
</dbReference>